<evidence type="ECO:0000256" key="7">
    <source>
        <dbReference type="ARBA" id="ARBA00023136"/>
    </source>
</evidence>
<reference evidence="10 11" key="1">
    <citation type="submission" date="2013-11" db="EMBL/GenBank/DDBJ databases">
        <title>Draft genome of the bovine lungworm Dictyocaulus viviparus.</title>
        <authorList>
            <person name="Mitreva M."/>
        </authorList>
    </citation>
    <scope>NUCLEOTIDE SEQUENCE [LARGE SCALE GENOMIC DNA]</scope>
    <source>
        <strain evidence="10 11">HannoverDv2000</strain>
    </source>
</reference>
<dbReference type="PANTHER" id="PTHR22907:SF46">
    <property type="entry name" value="ZP DOMAIN-CONTAINING PROTEIN"/>
    <property type="match status" value="1"/>
</dbReference>
<evidence type="ECO:0000313" key="10">
    <source>
        <dbReference type="EMBL" id="KJH50300.1"/>
    </source>
</evidence>
<organism evidence="10 11">
    <name type="scientific">Dictyocaulus viviparus</name>
    <name type="common">Bovine lungworm</name>
    <dbReference type="NCBI Taxonomy" id="29172"/>
    <lineage>
        <taxon>Eukaryota</taxon>
        <taxon>Metazoa</taxon>
        <taxon>Ecdysozoa</taxon>
        <taxon>Nematoda</taxon>
        <taxon>Chromadorea</taxon>
        <taxon>Rhabditida</taxon>
        <taxon>Rhabditina</taxon>
        <taxon>Rhabditomorpha</taxon>
        <taxon>Strongyloidea</taxon>
        <taxon>Metastrongylidae</taxon>
        <taxon>Dictyocaulus</taxon>
    </lineage>
</organism>
<keyword evidence="2" id="KW-0193">Cuticle</keyword>
<evidence type="ECO:0000256" key="4">
    <source>
        <dbReference type="ARBA" id="ARBA00022692"/>
    </source>
</evidence>
<dbReference type="STRING" id="29172.A0A0D8Y0T8"/>
<dbReference type="Proteomes" id="UP000053766">
    <property type="component" value="Unassembled WGS sequence"/>
</dbReference>
<dbReference type="EMBL" id="KN716210">
    <property type="protein sequence ID" value="KJH50300.1"/>
    <property type="molecule type" value="Genomic_DNA"/>
</dbReference>
<dbReference type="SMART" id="SM00241">
    <property type="entry name" value="ZP"/>
    <property type="match status" value="1"/>
</dbReference>
<keyword evidence="7 8" id="KW-0472">Membrane</keyword>
<name>A0A0D8Y0T8_DICVI</name>
<accession>A0A0D8Y0T8</accession>
<evidence type="ECO:0000313" key="11">
    <source>
        <dbReference type="Proteomes" id="UP000053766"/>
    </source>
</evidence>
<dbReference type="OrthoDB" id="5854699at2759"/>
<feature type="transmembrane region" description="Helical" evidence="8">
    <location>
        <begin position="327"/>
        <end position="348"/>
    </location>
</feature>
<evidence type="ECO:0000256" key="3">
    <source>
        <dbReference type="ARBA" id="ARBA00022475"/>
    </source>
</evidence>
<comment type="subcellular location">
    <subcellularLocation>
        <location evidence="1">Cell membrane</location>
        <topology evidence="1">Single-pass type I membrane protein</topology>
    </subcellularLocation>
</comment>
<evidence type="ECO:0000256" key="5">
    <source>
        <dbReference type="ARBA" id="ARBA00022729"/>
    </source>
</evidence>
<dbReference type="InterPro" id="IPR057475">
    <property type="entry name" value="CUT_C"/>
</dbReference>
<protein>
    <submittedName>
        <fullName evidence="10">Zona pellucida-like domain protein</fullName>
    </submittedName>
</protein>
<dbReference type="InterPro" id="IPR056953">
    <property type="entry name" value="CUT_N"/>
</dbReference>
<evidence type="ECO:0000259" key="9">
    <source>
        <dbReference type="PROSITE" id="PS51034"/>
    </source>
</evidence>
<dbReference type="GO" id="GO:0005886">
    <property type="term" value="C:plasma membrane"/>
    <property type="evidence" value="ECO:0007669"/>
    <property type="project" value="UniProtKB-SubCell"/>
</dbReference>
<keyword evidence="11" id="KW-1185">Reference proteome</keyword>
<dbReference type="GO" id="GO:0042302">
    <property type="term" value="F:structural constituent of cuticle"/>
    <property type="evidence" value="ECO:0007669"/>
    <property type="project" value="UniProtKB-KW"/>
</dbReference>
<dbReference type="InterPro" id="IPR051962">
    <property type="entry name" value="Cuticlin"/>
</dbReference>
<evidence type="ECO:0000256" key="1">
    <source>
        <dbReference type="ARBA" id="ARBA00004251"/>
    </source>
</evidence>
<dbReference type="InterPro" id="IPR001507">
    <property type="entry name" value="ZP_dom"/>
</dbReference>
<dbReference type="AlphaFoldDB" id="A0A0D8Y0T8"/>
<keyword evidence="3" id="KW-1003">Cell membrane</keyword>
<dbReference type="Pfam" id="PF25057">
    <property type="entry name" value="CUT_N"/>
    <property type="match status" value="1"/>
</dbReference>
<evidence type="ECO:0000256" key="6">
    <source>
        <dbReference type="ARBA" id="ARBA00022989"/>
    </source>
</evidence>
<dbReference type="Pfam" id="PF25301">
    <property type="entry name" value="CUT_C"/>
    <property type="match status" value="1"/>
</dbReference>
<keyword evidence="4 8" id="KW-0812">Transmembrane</keyword>
<sequence>MTLVLGNSTTAFEGRIFVRGQAENPQCTKSFSALEHTSKPYMFKVSFEHCNVRLEENDTFATTVIVQKHPMFITTAADAYDLRCRYPVGVKEVESHVNVSELTTSSTLTDNTHGPTCQLTVTNEADESISAAVVGQALRLRLEVSPNDTYSILPRNCFAVNIETGERYSLTDNVGCAIDDQLFPEWTRVRASLTEAVFRTFKWPDSSMIRFQCDCSACVGTCPELNCGRRRANALRRFRFRRDRQVKTELDVKPLTDDNEDELDEEFLEKAVKSKQVAFSTLMKIRDEEESFAHERDNWRTGVSQQQDVLKGPIPQQDVELVCLRSVVIFSIFAITSICLCVLVSAFIQRQRRHTAKTKFTPIFSISS</sequence>
<evidence type="ECO:0000256" key="8">
    <source>
        <dbReference type="SAM" id="Phobius"/>
    </source>
</evidence>
<keyword evidence="6 8" id="KW-1133">Transmembrane helix</keyword>
<gene>
    <name evidence="10" type="ORF">DICVIV_03583</name>
</gene>
<keyword evidence="5" id="KW-0732">Signal</keyword>
<reference evidence="11" key="2">
    <citation type="journal article" date="2016" name="Sci. Rep.">
        <title>Dictyocaulus viviparus genome, variome and transcriptome elucidate lungworm biology and support future intervention.</title>
        <authorList>
            <person name="McNulty S.N."/>
            <person name="Strube C."/>
            <person name="Rosa B.A."/>
            <person name="Martin J.C."/>
            <person name="Tyagi R."/>
            <person name="Choi Y.J."/>
            <person name="Wang Q."/>
            <person name="Hallsworth Pepin K."/>
            <person name="Zhang X."/>
            <person name="Ozersky P."/>
            <person name="Wilson R.K."/>
            <person name="Sternberg P.W."/>
            <person name="Gasser R.B."/>
            <person name="Mitreva M."/>
        </authorList>
    </citation>
    <scope>NUCLEOTIDE SEQUENCE [LARGE SCALE GENOMIC DNA]</scope>
    <source>
        <strain evidence="11">HannoverDv2000</strain>
    </source>
</reference>
<dbReference type="PANTHER" id="PTHR22907">
    <property type="entry name" value="GH04558P"/>
    <property type="match status" value="1"/>
</dbReference>
<evidence type="ECO:0000256" key="2">
    <source>
        <dbReference type="ARBA" id="ARBA00022460"/>
    </source>
</evidence>
<feature type="domain" description="ZP" evidence="9">
    <location>
        <begin position="1"/>
        <end position="234"/>
    </location>
</feature>
<proteinExistence type="predicted"/>
<dbReference type="PROSITE" id="PS51034">
    <property type="entry name" value="ZP_2"/>
    <property type="match status" value="1"/>
</dbReference>